<gene>
    <name evidence="2" type="ORF">FHR98_002782</name>
</gene>
<organism evidence="2 3">
    <name type="scientific">Limibacillus halophilus</name>
    <dbReference type="NCBI Taxonomy" id="1579333"/>
    <lineage>
        <taxon>Bacteria</taxon>
        <taxon>Pseudomonadati</taxon>
        <taxon>Pseudomonadota</taxon>
        <taxon>Alphaproteobacteria</taxon>
        <taxon>Rhodospirillales</taxon>
        <taxon>Rhodovibrionaceae</taxon>
        <taxon>Limibacillus</taxon>
    </lineage>
</organism>
<dbReference type="AlphaFoldDB" id="A0A839SY59"/>
<accession>A0A839SY59</accession>
<name>A0A839SY59_9PROT</name>
<dbReference type="Proteomes" id="UP000581135">
    <property type="component" value="Unassembled WGS sequence"/>
</dbReference>
<evidence type="ECO:0000313" key="3">
    <source>
        <dbReference type="Proteomes" id="UP000581135"/>
    </source>
</evidence>
<feature type="compositionally biased region" description="Basic and acidic residues" evidence="1">
    <location>
        <begin position="89"/>
        <end position="99"/>
    </location>
</feature>
<keyword evidence="3" id="KW-1185">Reference proteome</keyword>
<reference evidence="2 3" key="1">
    <citation type="submission" date="2020-08" db="EMBL/GenBank/DDBJ databases">
        <title>Genomic Encyclopedia of Type Strains, Phase III (KMG-III): the genomes of soil and plant-associated and newly described type strains.</title>
        <authorList>
            <person name="Whitman W."/>
        </authorList>
    </citation>
    <scope>NUCLEOTIDE SEQUENCE [LARGE SCALE GENOMIC DNA]</scope>
    <source>
        <strain evidence="2 3">CECT 8803</strain>
    </source>
</reference>
<comment type="caution">
    <text evidence="2">The sequence shown here is derived from an EMBL/GenBank/DDBJ whole genome shotgun (WGS) entry which is preliminary data.</text>
</comment>
<dbReference type="RefSeq" id="WP_183417286.1">
    <property type="nucleotide sequence ID" value="NZ_JACHXA010000008.1"/>
</dbReference>
<evidence type="ECO:0000313" key="2">
    <source>
        <dbReference type="EMBL" id="MBB3066476.1"/>
    </source>
</evidence>
<evidence type="ECO:0000256" key="1">
    <source>
        <dbReference type="SAM" id="MobiDB-lite"/>
    </source>
</evidence>
<proteinExistence type="predicted"/>
<feature type="region of interest" description="Disordered" evidence="1">
    <location>
        <begin position="1"/>
        <end position="22"/>
    </location>
</feature>
<sequence length="113" mass="12929">MAEEEHRLHRHITRGEHITGPNPELDTALEAKGSYVAFNGEITPFHFWMSEPYPYQHPGYPDSGTEEGRAAIRARHSEFVDREVNALWDSRKKNTEDAQKAMSGKRPATEPKQ</sequence>
<feature type="compositionally biased region" description="Basic and acidic residues" evidence="1">
    <location>
        <begin position="1"/>
        <end position="17"/>
    </location>
</feature>
<protein>
    <submittedName>
        <fullName evidence="2">Uncharacterized protein</fullName>
    </submittedName>
</protein>
<dbReference type="EMBL" id="JACHXA010000008">
    <property type="protein sequence ID" value="MBB3066476.1"/>
    <property type="molecule type" value="Genomic_DNA"/>
</dbReference>
<feature type="region of interest" description="Disordered" evidence="1">
    <location>
        <begin position="89"/>
        <end position="113"/>
    </location>
</feature>